<gene>
    <name evidence="1" type="ORF">S03H2_10073</name>
</gene>
<sequence length="94" mass="11081">MILEEIKLGKVGKDIEFKKELILRNLGKQVILYDARNHWVHGLLLKESGKYSDGHYQIHIADGREQSFLRYDNLEKLFLLKAHRDNPLPEIKIE</sequence>
<accession>X1G589</accession>
<organism evidence="1">
    <name type="scientific">marine sediment metagenome</name>
    <dbReference type="NCBI Taxonomy" id="412755"/>
    <lineage>
        <taxon>unclassified sequences</taxon>
        <taxon>metagenomes</taxon>
        <taxon>ecological metagenomes</taxon>
    </lineage>
</organism>
<evidence type="ECO:0000313" key="1">
    <source>
        <dbReference type="EMBL" id="GAH28193.1"/>
    </source>
</evidence>
<protein>
    <submittedName>
        <fullName evidence="1">Uncharacterized protein</fullName>
    </submittedName>
</protein>
<name>X1G589_9ZZZZ</name>
<comment type="caution">
    <text evidence="1">The sequence shown here is derived from an EMBL/GenBank/DDBJ whole genome shotgun (WGS) entry which is preliminary data.</text>
</comment>
<dbReference type="EMBL" id="BARU01005202">
    <property type="protein sequence ID" value="GAH28193.1"/>
    <property type="molecule type" value="Genomic_DNA"/>
</dbReference>
<dbReference type="AlphaFoldDB" id="X1G589"/>
<proteinExistence type="predicted"/>
<reference evidence="1" key="1">
    <citation type="journal article" date="2014" name="Front. Microbiol.">
        <title>High frequency of phylogenetically diverse reductive dehalogenase-homologous genes in deep subseafloor sedimentary metagenomes.</title>
        <authorList>
            <person name="Kawai M."/>
            <person name="Futagami T."/>
            <person name="Toyoda A."/>
            <person name="Takaki Y."/>
            <person name="Nishi S."/>
            <person name="Hori S."/>
            <person name="Arai W."/>
            <person name="Tsubouchi T."/>
            <person name="Morono Y."/>
            <person name="Uchiyama I."/>
            <person name="Ito T."/>
            <person name="Fujiyama A."/>
            <person name="Inagaki F."/>
            <person name="Takami H."/>
        </authorList>
    </citation>
    <scope>NUCLEOTIDE SEQUENCE</scope>
    <source>
        <strain evidence="1">Expedition CK06-06</strain>
    </source>
</reference>